<name>A0A815L591_9BILA</name>
<protein>
    <recommendedName>
        <fullName evidence="9">Selenoprotein O</fullName>
    </recommendedName>
</protein>
<evidence type="ECO:0000256" key="1">
    <source>
        <dbReference type="ARBA" id="ARBA00001946"/>
    </source>
</evidence>
<dbReference type="AlphaFoldDB" id="A0A815L591"/>
<evidence type="ECO:0000256" key="7">
    <source>
        <dbReference type="ARBA" id="ARBA00022840"/>
    </source>
</evidence>
<evidence type="ECO:0000256" key="5">
    <source>
        <dbReference type="ARBA" id="ARBA00022723"/>
    </source>
</evidence>
<dbReference type="Proteomes" id="UP000663860">
    <property type="component" value="Unassembled WGS sequence"/>
</dbReference>
<comment type="cofactor">
    <cofactor evidence="1">
        <name>Mg(2+)</name>
        <dbReference type="ChEBI" id="CHEBI:18420"/>
    </cofactor>
</comment>
<evidence type="ECO:0000256" key="6">
    <source>
        <dbReference type="ARBA" id="ARBA00022741"/>
    </source>
</evidence>
<dbReference type="PANTHER" id="PTHR12153:SF15">
    <property type="entry name" value="PROTEIN ADENYLYLTRANSFERASE SELO, MITOCHONDRIAL"/>
    <property type="match status" value="1"/>
</dbReference>
<dbReference type="GO" id="GO:0005524">
    <property type="term" value="F:ATP binding"/>
    <property type="evidence" value="ECO:0007669"/>
    <property type="project" value="UniProtKB-KW"/>
</dbReference>
<keyword evidence="7" id="KW-0067">ATP-binding</keyword>
<evidence type="ECO:0000313" key="12">
    <source>
        <dbReference type="Proteomes" id="UP000663860"/>
    </source>
</evidence>
<keyword evidence="6" id="KW-0547">Nucleotide-binding</keyword>
<evidence type="ECO:0000313" key="11">
    <source>
        <dbReference type="EMBL" id="CAF1401965.1"/>
    </source>
</evidence>
<evidence type="ECO:0000256" key="2">
    <source>
        <dbReference type="ARBA" id="ARBA00009747"/>
    </source>
</evidence>
<evidence type="ECO:0000256" key="9">
    <source>
        <dbReference type="ARBA" id="ARBA00031547"/>
    </source>
</evidence>
<organism evidence="11 12">
    <name type="scientific">Adineta steineri</name>
    <dbReference type="NCBI Taxonomy" id="433720"/>
    <lineage>
        <taxon>Eukaryota</taxon>
        <taxon>Metazoa</taxon>
        <taxon>Spiralia</taxon>
        <taxon>Gnathifera</taxon>
        <taxon>Rotifera</taxon>
        <taxon>Eurotatoria</taxon>
        <taxon>Bdelloidea</taxon>
        <taxon>Adinetida</taxon>
        <taxon>Adinetidae</taxon>
        <taxon>Adineta</taxon>
    </lineage>
</organism>
<keyword evidence="4" id="KW-0548">Nucleotidyltransferase</keyword>
<dbReference type="Pfam" id="PF02696">
    <property type="entry name" value="SelO"/>
    <property type="match status" value="2"/>
</dbReference>
<feature type="region of interest" description="Disordered" evidence="10">
    <location>
        <begin position="627"/>
        <end position="688"/>
    </location>
</feature>
<keyword evidence="5" id="KW-0479">Metal-binding</keyword>
<keyword evidence="3" id="KW-0808">Transferase</keyword>
<dbReference type="HAMAP" id="MF_00692">
    <property type="entry name" value="SelO"/>
    <property type="match status" value="1"/>
</dbReference>
<dbReference type="InterPro" id="IPR003846">
    <property type="entry name" value="SelO"/>
</dbReference>
<accession>A0A815L591</accession>
<keyword evidence="8" id="KW-0460">Magnesium</keyword>
<evidence type="ECO:0000256" key="4">
    <source>
        <dbReference type="ARBA" id="ARBA00022695"/>
    </source>
</evidence>
<dbReference type="PANTHER" id="PTHR12153">
    <property type="entry name" value="SELENOPROTEIN O"/>
    <property type="match status" value="1"/>
</dbReference>
<comment type="similarity">
    <text evidence="2">Belongs to the SELO family.</text>
</comment>
<comment type="caution">
    <text evidence="11">The sequence shown here is derived from an EMBL/GenBank/DDBJ whole genome shotgun (WGS) entry which is preliminary data.</text>
</comment>
<sequence length="688" mass="78402">NLLKLQLRQIAIQPMDGIKFDNLALRTLPIDPVEENYVRTVSGACFSKVKPTPVKNPKLVACSLDALKLIDIDEEVAKEKQLAEVFSGNVLLPGMDPAAHCYCGHQFGYFSGQLGDGATMYLGEVINKKNERWELQFKGAGKTPFSRTADGRKVLRSATMYLGEVINKKNERWELQFKGAGKTPFSRTADGRKVLRSSIREFLCSEAIFYLGIPTTRAGTCVTSDDYVIRDIFYDGNPKRERCTIITRIAQSFIRFGSFEIFKTIDPMTSRKGPSVGRIDILTTLLNYVISTFYPEIEEKHKSNDEDRYAAFFEEIVKRTASLVAHWQCVGWCHGVLNTDNMSIIGVTIDYGPYGFMDRYDPDFICNGSDDSGRYSYKQQPTICKWNCGKLAEALAPLLPIAKSRSILNKFDDEFERVYINKMRQKFGLIQKQLETDKDLFETFFNTMQETGADFTNSFRALSLIHLPNTKDFEQSIRLFISTILDQCCDAEEWKFLNKSSVDERTFGLLQQLAGTNRSLLSQFGFSPELLENESIKREKAKELEKMTNESKRKDDEKAWRTFLAMYIDRLKKEIDGDVEKLNVERVRIMKQNNPRMVLRNYLAQRAIDQAEKDDYSEVRTLLEELKHPYDGSDQDTIQLPKPDETTTGAEALPPTTDTSQKHATGACLKPTIYESKAPSNASRIRVT</sequence>
<dbReference type="GO" id="GO:0046872">
    <property type="term" value="F:metal ion binding"/>
    <property type="evidence" value="ECO:0007669"/>
    <property type="project" value="UniProtKB-KW"/>
</dbReference>
<gene>
    <name evidence="11" type="ORF">IZO911_LOCUS39545</name>
</gene>
<dbReference type="GO" id="GO:0016779">
    <property type="term" value="F:nucleotidyltransferase activity"/>
    <property type="evidence" value="ECO:0007669"/>
    <property type="project" value="UniProtKB-KW"/>
</dbReference>
<evidence type="ECO:0000256" key="3">
    <source>
        <dbReference type="ARBA" id="ARBA00022679"/>
    </source>
</evidence>
<dbReference type="EMBL" id="CAJNOE010001218">
    <property type="protein sequence ID" value="CAF1401965.1"/>
    <property type="molecule type" value="Genomic_DNA"/>
</dbReference>
<evidence type="ECO:0000256" key="10">
    <source>
        <dbReference type="SAM" id="MobiDB-lite"/>
    </source>
</evidence>
<feature type="non-terminal residue" evidence="11">
    <location>
        <position position="1"/>
    </location>
</feature>
<reference evidence="11" key="1">
    <citation type="submission" date="2021-02" db="EMBL/GenBank/DDBJ databases">
        <authorList>
            <person name="Nowell W R."/>
        </authorList>
    </citation>
    <scope>NUCLEOTIDE SEQUENCE</scope>
</reference>
<proteinExistence type="inferred from homology"/>
<evidence type="ECO:0000256" key="8">
    <source>
        <dbReference type="ARBA" id="ARBA00022842"/>
    </source>
</evidence>
<feature type="compositionally biased region" description="Polar residues" evidence="10">
    <location>
        <begin position="678"/>
        <end position="688"/>
    </location>
</feature>